<reference evidence="8" key="2">
    <citation type="submission" date="2021-10" db="EMBL/GenBank/DDBJ databases">
        <title>Phylogenomics reveals ancestral predisposition of the termite-cultivated fungus Termitomyces towards a domesticated lifestyle.</title>
        <authorList>
            <person name="Auxier B."/>
            <person name="Grum-Grzhimaylo A."/>
            <person name="Cardenas M.E."/>
            <person name="Lodge J.D."/>
            <person name="Laessoe T."/>
            <person name="Pedersen O."/>
            <person name="Smith M.E."/>
            <person name="Kuyper T.W."/>
            <person name="Franco-Molano E.A."/>
            <person name="Baroni T.J."/>
            <person name="Aanen D.K."/>
        </authorList>
    </citation>
    <scope>NUCLEOTIDE SEQUENCE</scope>
    <source>
        <strain evidence="8">AP01</strain>
        <tissue evidence="8">Mycelium</tissue>
    </source>
</reference>
<keyword evidence="6" id="KW-0786">Thiamine pyrophosphate</keyword>
<dbReference type="GO" id="GO:0005634">
    <property type="term" value="C:nucleus"/>
    <property type="evidence" value="ECO:0007669"/>
    <property type="project" value="TreeGrafter"/>
</dbReference>
<dbReference type="AlphaFoldDB" id="A0A9P7G1V0"/>
<evidence type="ECO:0000256" key="4">
    <source>
        <dbReference type="ARBA" id="ARBA00022793"/>
    </source>
</evidence>
<accession>A0A9P7G1V0</accession>
<evidence type="ECO:0000256" key="3">
    <source>
        <dbReference type="ARBA" id="ARBA00022723"/>
    </source>
</evidence>
<protein>
    <submittedName>
        <fullName evidence="8">Uncharacterized protein</fullName>
    </submittedName>
</protein>
<comment type="similarity">
    <text evidence="2">Belongs to the TPP enzyme family.</text>
</comment>
<keyword evidence="7" id="KW-0456">Lyase</keyword>
<comment type="caution">
    <text evidence="8">The sequence shown here is derived from an EMBL/GenBank/DDBJ whole genome shotgun (WGS) entry which is preliminary data.</text>
</comment>
<dbReference type="OrthoDB" id="3970464at2759"/>
<comment type="cofactor">
    <cofactor evidence="1">
        <name>thiamine diphosphate</name>
        <dbReference type="ChEBI" id="CHEBI:58937"/>
    </cofactor>
</comment>
<dbReference type="InterPro" id="IPR029061">
    <property type="entry name" value="THDP-binding"/>
</dbReference>
<keyword evidence="5" id="KW-0460">Magnesium</keyword>
<proteinExistence type="inferred from homology"/>
<name>A0A9P7G1V0_9AGAR</name>
<dbReference type="PANTHER" id="PTHR43452">
    <property type="entry name" value="PYRUVATE DECARBOXYLASE"/>
    <property type="match status" value="1"/>
</dbReference>
<keyword evidence="4" id="KW-0210">Decarboxylase</keyword>
<dbReference type="GO" id="GO:0005829">
    <property type="term" value="C:cytosol"/>
    <property type="evidence" value="ECO:0007669"/>
    <property type="project" value="TreeGrafter"/>
</dbReference>
<sequence>MFPAIGMKQLIPKLAECLALYYAEVSKVVIPKFVTVVPKEMTNEITHAWFWPHLERFFKPKDLIVMETGTSNFGILDVPLLEKKYNDISNWEWTSLFKVLGDPEEKLLQTHTICTKDKLSMLLKKMFASANKIQLVEVMMDKLDMPGLLKGSMELRGEAGTQDAVLNPAKFA</sequence>
<dbReference type="GO" id="GO:0004737">
    <property type="term" value="F:pyruvate decarboxylase activity"/>
    <property type="evidence" value="ECO:0007669"/>
    <property type="project" value="TreeGrafter"/>
</dbReference>
<gene>
    <name evidence="8" type="ORF">DXG03_005228</name>
</gene>
<dbReference type="PANTHER" id="PTHR43452:SF3">
    <property type="entry name" value="TRANSAMINATED AMINO ACID DECARBOXYLASE"/>
    <property type="match status" value="1"/>
</dbReference>
<evidence type="ECO:0000256" key="5">
    <source>
        <dbReference type="ARBA" id="ARBA00022842"/>
    </source>
</evidence>
<dbReference type="SUPFAM" id="SSF52518">
    <property type="entry name" value="Thiamin diphosphate-binding fold (THDP-binding)"/>
    <property type="match status" value="1"/>
</dbReference>
<evidence type="ECO:0000313" key="8">
    <source>
        <dbReference type="EMBL" id="KAG5641436.1"/>
    </source>
</evidence>
<dbReference type="Proteomes" id="UP000775547">
    <property type="component" value="Unassembled WGS sequence"/>
</dbReference>
<dbReference type="Gene3D" id="3.40.50.970">
    <property type="match status" value="1"/>
</dbReference>
<reference evidence="8" key="1">
    <citation type="submission" date="2020-07" db="EMBL/GenBank/DDBJ databases">
        <authorList>
            <person name="Nieuwenhuis M."/>
            <person name="Van De Peppel L.J.J."/>
        </authorList>
    </citation>
    <scope>NUCLEOTIDE SEQUENCE</scope>
    <source>
        <strain evidence="8">AP01</strain>
        <tissue evidence="8">Mycelium</tissue>
    </source>
</reference>
<dbReference type="EMBL" id="JABCKV010000311">
    <property type="protein sequence ID" value="KAG5641436.1"/>
    <property type="molecule type" value="Genomic_DNA"/>
</dbReference>
<evidence type="ECO:0000256" key="7">
    <source>
        <dbReference type="ARBA" id="ARBA00023239"/>
    </source>
</evidence>
<evidence type="ECO:0000313" key="9">
    <source>
        <dbReference type="Proteomes" id="UP000775547"/>
    </source>
</evidence>
<evidence type="ECO:0000256" key="2">
    <source>
        <dbReference type="ARBA" id="ARBA00007812"/>
    </source>
</evidence>
<dbReference type="InterPro" id="IPR012110">
    <property type="entry name" value="PDC/IPDC-like"/>
</dbReference>
<dbReference type="GO" id="GO:0046872">
    <property type="term" value="F:metal ion binding"/>
    <property type="evidence" value="ECO:0007669"/>
    <property type="project" value="UniProtKB-KW"/>
</dbReference>
<organism evidence="8 9">
    <name type="scientific">Asterophora parasitica</name>
    <dbReference type="NCBI Taxonomy" id="117018"/>
    <lineage>
        <taxon>Eukaryota</taxon>
        <taxon>Fungi</taxon>
        <taxon>Dikarya</taxon>
        <taxon>Basidiomycota</taxon>
        <taxon>Agaricomycotina</taxon>
        <taxon>Agaricomycetes</taxon>
        <taxon>Agaricomycetidae</taxon>
        <taxon>Agaricales</taxon>
        <taxon>Tricholomatineae</taxon>
        <taxon>Lyophyllaceae</taxon>
        <taxon>Asterophora</taxon>
    </lineage>
</organism>
<keyword evidence="3" id="KW-0479">Metal-binding</keyword>
<keyword evidence="9" id="KW-1185">Reference proteome</keyword>
<dbReference type="GO" id="GO:0000949">
    <property type="term" value="P:aromatic amino acid family catabolic process to alcohol via Ehrlich pathway"/>
    <property type="evidence" value="ECO:0007669"/>
    <property type="project" value="TreeGrafter"/>
</dbReference>
<evidence type="ECO:0000256" key="6">
    <source>
        <dbReference type="ARBA" id="ARBA00023052"/>
    </source>
</evidence>
<evidence type="ECO:0000256" key="1">
    <source>
        <dbReference type="ARBA" id="ARBA00001964"/>
    </source>
</evidence>